<gene>
    <name evidence="1" type="ORF">UFOPK3026_00663</name>
</gene>
<dbReference type="InterPro" id="IPR010349">
    <property type="entry name" value="Asparaginase_II"/>
</dbReference>
<reference evidence="1" key="1">
    <citation type="submission" date="2020-05" db="EMBL/GenBank/DDBJ databases">
        <authorList>
            <person name="Chiriac C."/>
            <person name="Salcher M."/>
            <person name="Ghai R."/>
            <person name="Kavagutti S V."/>
        </authorList>
    </citation>
    <scope>NUCLEOTIDE SEQUENCE</scope>
</reference>
<proteinExistence type="predicted"/>
<dbReference type="AlphaFoldDB" id="A0A6J6Y509"/>
<sequence>MQASDSTPVAYTLRNGIQESFHDGAVVCLERDGSIAFSAGSPNAVIFPRSSTKPFLATAMVAAGLKLPSNLLALVCASHDGRPEHLQAAREILASARLDETALCNTKDLPLDDDAAREVVRNGGVATSLQMNCSGKHSGMLATCIACGWAHDESYLNQQHELQRCITEMMPELIGENVAHIVTDGCGAPAHAMALAGLARGFRAVAMSETGSPARVVADAMREHPQMVGGPTRDVTLLMSGIAGLVAKDGAEGVYAAALPDGRAIALKIADGANRARPPLMRAALTALGIDISGVDPLAFASPIFGHGRVVGEVRVIDNLLSS</sequence>
<evidence type="ECO:0000313" key="1">
    <source>
        <dbReference type="EMBL" id="CAB4803094.1"/>
    </source>
</evidence>
<protein>
    <submittedName>
        <fullName evidence="1">Unannotated protein</fullName>
    </submittedName>
</protein>
<dbReference type="Pfam" id="PF06089">
    <property type="entry name" value="Asparaginase_II"/>
    <property type="match status" value="1"/>
</dbReference>
<accession>A0A6J6Y509</accession>
<organism evidence="1">
    <name type="scientific">freshwater metagenome</name>
    <dbReference type="NCBI Taxonomy" id="449393"/>
    <lineage>
        <taxon>unclassified sequences</taxon>
        <taxon>metagenomes</taxon>
        <taxon>ecological metagenomes</taxon>
    </lineage>
</organism>
<dbReference type="EMBL" id="CAFAAP010000084">
    <property type="protein sequence ID" value="CAB4803094.1"/>
    <property type="molecule type" value="Genomic_DNA"/>
</dbReference>
<dbReference type="PANTHER" id="PTHR42110">
    <property type="entry name" value="L-ASPARAGINASE, PUTATIVE (AFU_ORTHOLOGUE AFUA_3G11890)-RELATED"/>
    <property type="match status" value="1"/>
</dbReference>
<name>A0A6J6Y509_9ZZZZ</name>
<dbReference type="PANTHER" id="PTHR42110:SF1">
    <property type="entry name" value="L-ASPARAGINASE, PUTATIVE (AFU_ORTHOLOGUE AFUA_3G11890)-RELATED"/>
    <property type="match status" value="1"/>
</dbReference>